<evidence type="ECO:0000313" key="3">
    <source>
        <dbReference type="Proteomes" id="UP000039370"/>
    </source>
</evidence>
<gene>
    <name evidence="2" type="ORF">CCAN11_1850002</name>
</gene>
<organism evidence="2 3">
    <name type="scientific">Capnocytophaga canimorsus</name>
    <dbReference type="NCBI Taxonomy" id="28188"/>
    <lineage>
        <taxon>Bacteria</taxon>
        <taxon>Pseudomonadati</taxon>
        <taxon>Bacteroidota</taxon>
        <taxon>Flavobacteriia</taxon>
        <taxon>Flavobacteriales</taxon>
        <taxon>Flavobacteriaceae</taxon>
        <taxon>Capnocytophaga</taxon>
    </lineage>
</organism>
<protein>
    <submittedName>
        <fullName evidence="2">Uncharacterized protein</fullName>
    </submittedName>
</protein>
<reference evidence="3" key="1">
    <citation type="submission" date="2015-01" db="EMBL/GenBank/DDBJ databases">
        <authorList>
            <person name="MANFREDI Pablo"/>
        </authorList>
    </citation>
    <scope>NUCLEOTIDE SEQUENCE [LARGE SCALE GENOMIC DNA]</scope>
    <source>
        <strain evidence="3">Cc11</strain>
    </source>
</reference>
<dbReference type="AlphaFoldDB" id="A0A0B7IB10"/>
<evidence type="ECO:0000313" key="2">
    <source>
        <dbReference type="EMBL" id="CEN48950.1"/>
    </source>
</evidence>
<sequence>MKKKIFYPLVATFMLVAITLWGCKKEDKEDEIIPTPPPTNEVSVKGYTNYNEVEKVEMKKDVVFVKEDIDSQIKQNDTINKRFILNNSSVLDLVKTGDVMYKPFTEDQGYAVRVKRIEKQGNDVIYHYEEVTPFDVFDKLEQKTDFTADVRYISPIPEDEIISENADRPSSSTARKRKSKEKPQPLEIKLTPSGGLEVDLGEEGITLYKDLKLLEFKATKKDFTAEFSLSDIDGKKNTTWDRLGFKLNFTYDFSKNSLVFDNGIFDTYGLPKLGHSIELTFDLSQLKEFDSFKGSKQFFDNVDKTEKDIKNWLNDAALDKEWRKMYDMLNQKDKSDYQTWKEFNKNNLFKDFRKDIAKKMKERGLLGKKIPLLRVPLVMKLPTSFNILPSLDIYAIFDIDIKGELVASVSEEYTYRYRVMYLTNFAKKALNADKNFETDLFLLEDHTKYDFSLMIDAELEAKAGFGSRGYNEFSVELCQ</sequence>
<proteinExistence type="predicted"/>
<feature type="region of interest" description="Disordered" evidence="1">
    <location>
        <begin position="161"/>
        <end position="188"/>
    </location>
</feature>
<name>A0A0B7IB10_9FLAO</name>
<accession>A0A0B7IB10</accession>
<evidence type="ECO:0000256" key="1">
    <source>
        <dbReference type="SAM" id="MobiDB-lite"/>
    </source>
</evidence>
<dbReference type="Proteomes" id="UP000039370">
    <property type="component" value="Unassembled WGS sequence"/>
</dbReference>
<dbReference type="EMBL" id="CDOK01000096">
    <property type="protein sequence ID" value="CEN48950.1"/>
    <property type="molecule type" value="Genomic_DNA"/>
</dbReference>